<dbReference type="Pfam" id="PF00005">
    <property type="entry name" value="ABC_tran"/>
    <property type="match status" value="1"/>
</dbReference>
<name>A0A5C1QS70_9SPIO</name>
<protein>
    <submittedName>
        <fullName evidence="6">ABC transporter ATP-binding protein</fullName>
    </submittedName>
</protein>
<dbReference type="EMBL" id="CP036150">
    <property type="protein sequence ID" value="QEN09484.1"/>
    <property type="molecule type" value="Genomic_DNA"/>
</dbReference>
<dbReference type="SUPFAM" id="SSF52540">
    <property type="entry name" value="P-loop containing nucleoside triphosphate hydrolases"/>
    <property type="match status" value="1"/>
</dbReference>
<dbReference type="GO" id="GO:0005524">
    <property type="term" value="F:ATP binding"/>
    <property type="evidence" value="ECO:0007669"/>
    <property type="project" value="UniProtKB-KW"/>
</dbReference>
<keyword evidence="7" id="KW-1185">Reference proteome</keyword>
<dbReference type="PANTHER" id="PTHR42734">
    <property type="entry name" value="METAL TRANSPORT SYSTEM ATP-BINDING PROTEIN TM_0124-RELATED"/>
    <property type="match status" value="1"/>
</dbReference>
<organism evidence="6 7">
    <name type="scientific">Oceanispirochaeta crateris</name>
    <dbReference type="NCBI Taxonomy" id="2518645"/>
    <lineage>
        <taxon>Bacteria</taxon>
        <taxon>Pseudomonadati</taxon>
        <taxon>Spirochaetota</taxon>
        <taxon>Spirochaetia</taxon>
        <taxon>Spirochaetales</taxon>
        <taxon>Spirochaetaceae</taxon>
        <taxon>Oceanispirochaeta</taxon>
    </lineage>
</organism>
<evidence type="ECO:0000256" key="2">
    <source>
        <dbReference type="ARBA" id="ARBA00022448"/>
    </source>
</evidence>
<dbReference type="InterPro" id="IPR003593">
    <property type="entry name" value="AAA+_ATPase"/>
</dbReference>
<dbReference type="FunFam" id="3.40.50.300:FF:000134">
    <property type="entry name" value="Iron-enterobactin ABC transporter ATP-binding protein"/>
    <property type="match status" value="1"/>
</dbReference>
<sequence>MKKIIEFRNVRFHWHSKNPPLFPSLNMQVPEGRATALLGPNGAGKTTIMDLALGWRSPQSGEVLLQNHPIMRWNSKNRGQFMALVPQDEVVQFDYSVLEYILLGRVPYLPPLGTPGAKDEAIARDALSEAGIDHLVDRKVSRLSGGEKQLVLLARALTQQPELLLLDEPASHLDLQNREKILKILRTLKEKGISLFFTSHDPELVLRLADHAILLKNGSVIHSGPSEKILNEKNLTSLYNVPVKIRTIDKRTVLIWGQSPQRPE</sequence>
<keyword evidence="3" id="KW-0547">Nucleotide-binding</keyword>
<keyword evidence="4 6" id="KW-0067">ATP-binding</keyword>
<evidence type="ECO:0000256" key="3">
    <source>
        <dbReference type="ARBA" id="ARBA00022741"/>
    </source>
</evidence>
<comment type="similarity">
    <text evidence="1">Belongs to the ABC transporter superfamily.</text>
</comment>
<evidence type="ECO:0000313" key="7">
    <source>
        <dbReference type="Proteomes" id="UP000324209"/>
    </source>
</evidence>
<dbReference type="PROSITE" id="PS00211">
    <property type="entry name" value="ABC_TRANSPORTER_1"/>
    <property type="match status" value="1"/>
</dbReference>
<dbReference type="InterPro" id="IPR050153">
    <property type="entry name" value="Metal_Ion_Import_ABC"/>
</dbReference>
<dbReference type="AlphaFoldDB" id="A0A5C1QS70"/>
<dbReference type="KEGG" id="ock:EXM22_16395"/>
<evidence type="ECO:0000256" key="1">
    <source>
        <dbReference type="ARBA" id="ARBA00005417"/>
    </source>
</evidence>
<dbReference type="OrthoDB" id="9799337at2"/>
<reference evidence="6 7" key="1">
    <citation type="submission" date="2019-02" db="EMBL/GenBank/DDBJ databases">
        <title>Complete Genome Sequence and Methylome Analysis of free living Spirochaetas.</title>
        <authorList>
            <person name="Fomenkov A."/>
            <person name="Dubinina G."/>
            <person name="Leshcheva N."/>
            <person name="Mikheeva N."/>
            <person name="Grabovich M."/>
            <person name="Vincze T."/>
            <person name="Roberts R.J."/>
        </authorList>
    </citation>
    <scope>NUCLEOTIDE SEQUENCE [LARGE SCALE GENOMIC DNA]</scope>
    <source>
        <strain evidence="6 7">K2</strain>
    </source>
</reference>
<gene>
    <name evidence="6" type="ORF">EXM22_16395</name>
</gene>
<dbReference type="PANTHER" id="PTHR42734:SF6">
    <property type="entry name" value="MOLYBDATE IMPORT ATP-BINDING PROTEIN MOLC"/>
    <property type="match status" value="1"/>
</dbReference>
<feature type="domain" description="ABC transporter" evidence="5">
    <location>
        <begin position="5"/>
        <end position="242"/>
    </location>
</feature>
<dbReference type="Gene3D" id="3.40.50.300">
    <property type="entry name" value="P-loop containing nucleotide triphosphate hydrolases"/>
    <property type="match status" value="1"/>
</dbReference>
<dbReference type="InterPro" id="IPR027417">
    <property type="entry name" value="P-loop_NTPase"/>
</dbReference>
<accession>A0A5C1QS70</accession>
<dbReference type="RefSeq" id="WP_149487558.1">
    <property type="nucleotide sequence ID" value="NZ_CP036150.1"/>
</dbReference>
<evidence type="ECO:0000259" key="5">
    <source>
        <dbReference type="PROSITE" id="PS50893"/>
    </source>
</evidence>
<dbReference type="PROSITE" id="PS50893">
    <property type="entry name" value="ABC_TRANSPORTER_2"/>
    <property type="match status" value="1"/>
</dbReference>
<evidence type="ECO:0000313" key="6">
    <source>
        <dbReference type="EMBL" id="QEN09484.1"/>
    </source>
</evidence>
<dbReference type="InterPro" id="IPR017871">
    <property type="entry name" value="ABC_transporter-like_CS"/>
</dbReference>
<dbReference type="InterPro" id="IPR003439">
    <property type="entry name" value="ABC_transporter-like_ATP-bd"/>
</dbReference>
<evidence type="ECO:0000256" key="4">
    <source>
        <dbReference type="ARBA" id="ARBA00022840"/>
    </source>
</evidence>
<proteinExistence type="inferred from homology"/>
<dbReference type="Proteomes" id="UP000324209">
    <property type="component" value="Chromosome"/>
</dbReference>
<keyword evidence="2" id="KW-0813">Transport</keyword>
<dbReference type="SMART" id="SM00382">
    <property type="entry name" value="AAA"/>
    <property type="match status" value="1"/>
</dbReference>
<dbReference type="GO" id="GO:0016887">
    <property type="term" value="F:ATP hydrolysis activity"/>
    <property type="evidence" value="ECO:0007669"/>
    <property type="project" value="InterPro"/>
</dbReference>
<dbReference type="CDD" id="cd03214">
    <property type="entry name" value="ABC_Iron-Siderophores_B12_Hemin"/>
    <property type="match status" value="1"/>
</dbReference>